<sequence>MQRKTVNALRLLALVVVISSIALFAPVKALFIYLAPQSEDIQTELDRAIDSGIAGMIVHVNAGRGTLPQSYAAGVHNRQTQQPAKADALFKIASVSKLYVAAAVTRLAANGQLDPDASLLEYLPQQAARITNAGDITLRMLVQHRSGIANYTDAPAFNWFEPFDEASVYEQSLTLINDKPALFEPGTDYAYSNTNYLLLGRIMDKTLGYSYRDYIQQEFLHPLGLHHTFGVLSAPLLPSLMSGYVQGYDDDLKHLAFMSPAGAMVATAEDVAVFLRALNDGSLLTQEEQALYNSLYVNSHDGWLPGYLSFARYDEPSDTVVVMFASTSGDDPWLICDIIYRRILKIVDQRRQTASTGQE</sequence>
<protein>
    <submittedName>
        <fullName evidence="2">Serine hydrolase domain-containing protein</fullName>
        <ecNumber evidence="2">3.-.-.-</ecNumber>
    </submittedName>
</protein>
<dbReference type="Gene3D" id="3.40.710.10">
    <property type="entry name" value="DD-peptidase/beta-lactamase superfamily"/>
    <property type="match status" value="1"/>
</dbReference>
<evidence type="ECO:0000259" key="1">
    <source>
        <dbReference type="Pfam" id="PF00144"/>
    </source>
</evidence>
<keyword evidence="3" id="KW-1185">Reference proteome</keyword>
<dbReference type="RefSeq" id="WP_123324171.1">
    <property type="nucleotide sequence ID" value="NZ_JBHRSX010000015.1"/>
</dbReference>
<dbReference type="PANTHER" id="PTHR43283">
    <property type="entry name" value="BETA-LACTAMASE-RELATED"/>
    <property type="match status" value="1"/>
</dbReference>
<dbReference type="GO" id="GO:0016787">
    <property type="term" value="F:hydrolase activity"/>
    <property type="evidence" value="ECO:0007669"/>
    <property type="project" value="UniProtKB-KW"/>
</dbReference>
<dbReference type="InterPro" id="IPR050789">
    <property type="entry name" value="Diverse_Enzym_Activities"/>
</dbReference>
<dbReference type="Pfam" id="PF00144">
    <property type="entry name" value="Beta-lactamase"/>
    <property type="match status" value="1"/>
</dbReference>
<dbReference type="EMBL" id="JBHRSX010000015">
    <property type="protein sequence ID" value="MFC3201655.1"/>
    <property type="molecule type" value="Genomic_DNA"/>
</dbReference>
<comment type="caution">
    <text evidence="2">The sequence shown here is derived from an EMBL/GenBank/DDBJ whole genome shotgun (WGS) entry which is preliminary data.</text>
</comment>
<keyword evidence="2" id="KW-0378">Hydrolase</keyword>
<dbReference type="InterPro" id="IPR001466">
    <property type="entry name" value="Beta-lactam-related"/>
</dbReference>
<dbReference type="EC" id="3.-.-.-" evidence="2"/>
<organism evidence="2 3">
    <name type="scientific">Alteromonas oceani</name>
    <dbReference type="NCBI Taxonomy" id="2071609"/>
    <lineage>
        <taxon>Bacteria</taxon>
        <taxon>Pseudomonadati</taxon>
        <taxon>Pseudomonadota</taxon>
        <taxon>Gammaproteobacteria</taxon>
        <taxon>Alteromonadales</taxon>
        <taxon>Alteromonadaceae</taxon>
        <taxon>Alteromonas/Salinimonas group</taxon>
        <taxon>Alteromonas</taxon>
    </lineage>
</organism>
<dbReference type="Proteomes" id="UP001595477">
    <property type="component" value="Unassembled WGS sequence"/>
</dbReference>
<dbReference type="InterPro" id="IPR012338">
    <property type="entry name" value="Beta-lactam/transpept-like"/>
</dbReference>
<gene>
    <name evidence="2" type="ORF">ACFOEW_07490</name>
</gene>
<accession>A0ABV7JX94</accession>
<feature type="domain" description="Beta-lactamase-related" evidence="1">
    <location>
        <begin position="50"/>
        <end position="294"/>
    </location>
</feature>
<dbReference type="SUPFAM" id="SSF56601">
    <property type="entry name" value="beta-lactamase/transpeptidase-like"/>
    <property type="match status" value="1"/>
</dbReference>
<name>A0ABV7JX94_9ALTE</name>
<evidence type="ECO:0000313" key="3">
    <source>
        <dbReference type="Proteomes" id="UP001595477"/>
    </source>
</evidence>
<proteinExistence type="predicted"/>
<evidence type="ECO:0000313" key="2">
    <source>
        <dbReference type="EMBL" id="MFC3201655.1"/>
    </source>
</evidence>
<reference evidence="3" key="1">
    <citation type="journal article" date="2019" name="Int. J. Syst. Evol. Microbiol.">
        <title>The Global Catalogue of Microorganisms (GCM) 10K type strain sequencing project: providing services to taxonomists for standard genome sequencing and annotation.</title>
        <authorList>
            <consortium name="The Broad Institute Genomics Platform"/>
            <consortium name="The Broad Institute Genome Sequencing Center for Infectious Disease"/>
            <person name="Wu L."/>
            <person name="Ma J."/>
        </authorList>
    </citation>
    <scope>NUCLEOTIDE SEQUENCE [LARGE SCALE GENOMIC DNA]</scope>
    <source>
        <strain evidence="3">KCTC 52449</strain>
    </source>
</reference>